<dbReference type="Proteomes" id="UP001429984">
    <property type="component" value="Unassembled WGS sequence"/>
</dbReference>
<organism evidence="1 2">
    <name type="scientific">Lysobacter niastensis</name>
    <dbReference type="NCBI Taxonomy" id="380629"/>
    <lineage>
        <taxon>Bacteria</taxon>
        <taxon>Pseudomonadati</taxon>
        <taxon>Pseudomonadota</taxon>
        <taxon>Gammaproteobacteria</taxon>
        <taxon>Lysobacterales</taxon>
        <taxon>Lysobacteraceae</taxon>
        <taxon>Lysobacter</taxon>
    </lineage>
</organism>
<accession>A0ABS0B5E2</accession>
<keyword evidence="2" id="KW-1185">Reference proteome</keyword>
<evidence type="ECO:0000313" key="1">
    <source>
        <dbReference type="EMBL" id="MBF6023963.1"/>
    </source>
</evidence>
<evidence type="ECO:0000313" key="2">
    <source>
        <dbReference type="Proteomes" id="UP001429984"/>
    </source>
</evidence>
<name>A0ABS0B5E2_9GAMM</name>
<reference evidence="1 2" key="1">
    <citation type="submission" date="2020-11" db="EMBL/GenBank/DDBJ databases">
        <title>Draft Genome Sequence and Secondary Metabolite Biosynthetic Potential of the Lysobacter niastensis Type strain DSM 18481.</title>
        <authorList>
            <person name="Turrini P."/>
            <person name="Artuso I."/>
            <person name="Tescari M."/>
            <person name="Lugli G.A."/>
            <person name="Frangipani E."/>
            <person name="Ventura M."/>
            <person name="Visca P."/>
        </authorList>
    </citation>
    <scope>NUCLEOTIDE SEQUENCE [LARGE SCALE GENOMIC DNA]</scope>
    <source>
        <strain evidence="1 2">DSM 18481</strain>
    </source>
</reference>
<comment type="caution">
    <text evidence="1">The sequence shown here is derived from an EMBL/GenBank/DDBJ whole genome shotgun (WGS) entry which is preliminary data.</text>
</comment>
<protein>
    <submittedName>
        <fullName evidence="1">Uncharacterized protein</fullName>
    </submittedName>
</protein>
<dbReference type="RefSeq" id="WP_194930572.1">
    <property type="nucleotide sequence ID" value="NZ_JADLZT010000004.1"/>
</dbReference>
<sequence length="128" mass="13494">MEVSCDLKGVDFEWFAVDRNGRLALFVTAGDGFVPASVAAAADAISTLSSTISTPHVGTGHVWEDYGNVGLYVYDWAMPVGPYGLIQSPLQALSPGFRQAILGLPALPKFDVEFGVTELVGMVDCVAA</sequence>
<proteinExistence type="predicted"/>
<gene>
    <name evidence="1" type="ORF">IU514_07970</name>
</gene>
<dbReference type="EMBL" id="JADLZT010000004">
    <property type="protein sequence ID" value="MBF6023963.1"/>
    <property type="molecule type" value="Genomic_DNA"/>
</dbReference>